<dbReference type="Gene3D" id="3.40.50.200">
    <property type="entry name" value="Peptidase S8/S53 domain"/>
    <property type="match status" value="1"/>
</dbReference>
<dbReference type="InterPro" id="IPR050131">
    <property type="entry name" value="Peptidase_S8_subtilisin-like"/>
</dbReference>
<comment type="caution">
    <text evidence="8">The sequence shown here is derived from an EMBL/GenBank/DDBJ whole genome shotgun (WGS) entry which is preliminary data.</text>
</comment>
<keyword evidence="9" id="KW-1185">Reference proteome</keyword>
<dbReference type="Pfam" id="PF00082">
    <property type="entry name" value="Peptidase_S8"/>
    <property type="match status" value="1"/>
</dbReference>
<dbReference type="GO" id="GO:0004252">
    <property type="term" value="F:serine-type endopeptidase activity"/>
    <property type="evidence" value="ECO:0007669"/>
    <property type="project" value="UniProtKB-UniRule"/>
</dbReference>
<dbReference type="PROSITE" id="PS51892">
    <property type="entry name" value="SUBTILASE"/>
    <property type="match status" value="1"/>
</dbReference>
<dbReference type="PROSITE" id="PS00137">
    <property type="entry name" value="SUBTILASE_HIS"/>
    <property type="match status" value="1"/>
</dbReference>
<comment type="similarity">
    <text evidence="1 5">Belongs to the peptidase S8 family.</text>
</comment>
<name>A0A4R6T940_9BACT</name>
<dbReference type="InterPro" id="IPR000209">
    <property type="entry name" value="Peptidase_S8/S53_dom"/>
</dbReference>
<evidence type="ECO:0000256" key="3">
    <source>
        <dbReference type="ARBA" id="ARBA00022801"/>
    </source>
</evidence>
<evidence type="ECO:0000256" key="4">
    <source>
        <dbReference type="ARBA" id="ARBA00022825"/>
    </source>
</evidence>
<keyword evidence="4 5" id="KW-0720">Serine protease</keyword>
<protein>
    <submittedName>
        <fullName evidence="8">Subtilisin family serine protease</fullName>
    </submittedName>
</protein>
<feature type="active site" description="Charge relay system" evidence="5">
    <location>
        <position position="237"/>
    </location>
</feature>
<proteinExistence type="inferred from homology"/>
<dbReference type="PANTHER" id="PTHR43806">
    <property type="entry name" value="PEPTIDASE S8"/>
    <property type="match status" value="1"/>
</dbReference>
<dbReference type="InterPro" id="IPR015500">
    <property type="entry name" value="Peptidase_S8_subtilisin-rel"/>
</dbReference>
<dbReference type="PRINTS" id="PR00723">
    <property type="entry name" value="SUBTILISIN"/>
</dbReference>
<dbReference type="InterPro" id="IPR036852">
    <property type="entry name" value="Peptidase_S8/S53_dom_sf"/>
</dbReference>
<dbReference type="SUPFAM" id="SSF52743">
    <property type="entry name" value="Subtilisin-like"/>
    <property type="match status" value="1"/>
</dbReference>
<dbReference type="Proteomes" id="UP000294535">
    <property type="component" value="Unassembled WGS sequence"/>
</dbReference>
<evidence type="ECO:0000313" key="8">
    <source>
        <dbReference type="EMBL" id="TDQ19251.1"/>
    </source>
</evidence>
<feature type="active site" description="Charge relay system" evidence="5">
    <location>
        <position position="200"/>
    </location>
</feature>
<feature type="signal peptide" evidence="6">
    <location>
        <begin position="1"/>
        <end position="20"/>
    </location>
</feature>
<keyword evidence="2 5" id="KW-0645">Protease</keyword>
<feature type="active site" description="Charge relay system" evidence="5">
    <location>
        <position position="460"/>
    </location>
</feature>
<evidence type="ECO:0000256" key="1">
    <source>
        <dbReference type="ARBA" id="ARBA00011073"/>
    </source>
</evidence>
<accession>A0A4R6T940</accession>
<feature type="chain" id="PRO_5020875980" evidence="6">
    <location>
        <begin position="21"/>
        <end position="520"/>
    </location>
</feature>
<dbReference type="EMBL" id="SNYF01000005">
    <property type="protein sequence ID" value="TDQ19251.1"/>
    <property type="molecule type" value="Genomic_DNA"/>
</dbReference>
<keyword evidence="6" id="KW-0732">Signal</keyword>
<sequence length="520" mass="55702">MFKPKLKPFYLLLSTTILFAGCESSMVIDDSAVEMAMEQELQTSRFNLNLLPEVTDFSNLREGNFTGRYLILSKSQNLDKSIALQVEKAGGEVVKSFPEVGVLVAVSRSSSFLDDARKISSVESVTPDFILQYTKDPEVLGEEIVMESSNSSGDVSEMATPFNYQSAVFDGFQWAPGSIDAPKAWENGYTGQGVRIAIIDGGIHSLHNDIRPNLDVASSKSTVPGFNFNQDAGTFWHGTHVAGIAAAAGSGIVGIAPKATIVGVKSLHNGSGAFEWILEGLLYAATPQSQGGAGANIINMSLGAEIDYRNNWNDKEFRDAFRELQKIYDRATRFAFQNGVTVVVSAGNGSSNYDVEREFFKLPAQNQHVISISSTGPIDWARGATNFSNPAYYTDYGKSLVDFAAPGGTAGLFVVNGVTSSCRVVGTYRAITNPCYAFDMVFSCQRGTSNGSYTWSQGTSMAAPAVAGVVALMMEASGGYMQPGLVKTRLANSATDLGKPGKDEYYGFGYVNAAKAVGLN</sequence>
<evidence type="ECO:0000259" key="7">
    <source>
        <dbReference type="Pfam" id="PF00082"/>
    </source>
</evidence>
<dbReference type="InterPro" id="IPR022398">
    <property type="entry name" value="Peptidase_S8_His-AS"/>
</dbReference>
<evidence type="ECO:0000256" key="2">
    <source>
        <dbReference type="ARBA" id="ARBA00022670"/>
    </source>
</evidence>
<evidence type="ECO:0000313" key="9">
    <source>
        <dbReference type="Proteomes" id="UP000294535"/>
    </source>
</evidence>
<dbReference type="GO" id="GO:0006508">
    <property type="term" value="P:proteolysis"/>
    <property type="evidence" value="ECO:0007669"/>
    <property type="project" value="UniProtKB-KW"/>
</dbReference>
<dbReference type="InterPro" id="IPR023828">
    <property type="entry name" value="Peptidase_S8_Ser-AS"/>
</dbReference>
<reference evidence="8 9" key="1">
    <citation type="submission" date="2019-03" db="EMBL/GenBank/DDBJ databases">
        <title>Genomic Encyclopedia of Type Strains, Phase III (KMG-III): the genomes of soil and plant-associated and newly described type strains.</title>
        <authorList>
            <person name="Whitman W."/>
        </authorList>
    </citation>
    <scope>NUCLEOTIDE SEQUENCE [LARGE SCALE GENOMIC DNA]</scope>
    <source>
        <strain evidence="8 9">CECT 8446</strain>
    </source>
</reference>
<gene>
    <name evidence="8" type="ORF">DFQ04_1072</name>
</gene>
<organism evidence="8 9">
    <name type="scientific">Algoriphagus boseongensis</name>
    <dbReference type="NCBI Taxonomy" id="1442587"/>
    <lineage>
        <taxon>Bacteria</taxon>
        <taxon>Pseudomonadati</taxon>
        <taxon>Bacteroidota</taxon>
        <taxon>Cytophagia</taxon>
        <taxon>Cytophagales</taxon>
        <taxon>Cyclobacteriaceae</taxon>
        <taxon>Algoriphagus</taxon>
    </lineage>
</organism>
<dbReference type="PROSITE" id="PS00138">
    <property type="entry name" value="SUBTILASE_SER"/>
    <property type="match status" value="1"/>
</dbReference>
<dbReference type="RefSeq" id="WP_133553383.1">
    <property type="nucleotide sequence ID" value="NZ_SNYF01000005.1"/>
</dbReference>
<evidence type="ECO:0000256" key="5">
    <source>
        <dbReference type="PROSITE-ProRule" id="PRU01240"/>
    </source>
</evidence>
<keyword evidence="3 5" id="KW-0378">Hydrolase</keyword>
<dbReference type="PROSITE" id="PS51257">
    <property type="entry name" value="PROKAR_LIPOPROTEIN"/>
    <property type="match status" value="1"/>
</dbReference>
<evidence type="ECO:0000256" key="6">
    <source>
        <dbReference type="SAM" id="SignalP"/>
    </source>
</evidence>
<dbReference type="PANTHER" id="PTHR43806:SF11">
    <property type="entry name" value="CEREVISIN-RELATED"/>
    <property type="match status" value="1"/>
</dbReference>
<dbReference type="OrthoDB" id="9813435at2"/>
<dbReference type="AlphaFoldDB" id="A0A4R6T940"/>
<feature type="domain" description="Peptidase S8/S53" evidence="7">
    <location>
        <begin position="191"/>
        <end position="509"/>
    </location>
</feature>